<accession>A0ABQ8J340</accession>
<reference evidence="4 5" key="2">
    <citation type="journal article" date="2022" name="Mol. Biol. Evol.">
        <title>Comparative Genomics Reveals Insights into the Divergent Evolution of Astigmatic Mites and Household Pest Adaptations.</title>
        <authorList>
            <person name="Xiong Q."/>
            <person name="Wan A.T."/>
            <person name="Liu X."/>
            <person name="Fung C.S."/>
            <person name="Xiao X."/>
            <person name="Malainual N."/>
            <person name="Hou J."/>
            <person name="Wang L."/>
            <person name="Wang M."/>
            <person name="Yang K.Y."/>
            <person name="Cui Y."/>
            <person name="Leung E.L."/>
            <person name="Nong W."/>
            <person name="Shin S.K."/>
            <person name="Au S.W."/>
            <person name="Jeong K.Y."/>
            <person name="Chew F.T."/>
            <person name="Hui J.H."/>
            <person name="Leung T.F."/>
            <person name="Tungtrongchitr A."/>
            <person name="Zhong N."/>
            <person name="Liu Z."/>
            <person name="Tsui S.K."/>
        </authorList>
    </citation>
    <scope>NUCLEOTIDE SEQUENCE [LARGE SCALE GENOMIC DNA]</scope>
    <source>
        <strain evidence="4">Derp</strain>
    </source>
</reference>
<evidence type="ECO:0000259" key="3">
    <source>
        <dbReference type="PROSITE" id="PS50157"/>
    </source>
</evidence>
<comment type="caution">
    <text evidence="4">The sequence shown here is derived from an EMBL/GenBank/DDBJ whole genome shotgun (WGS) entry which is preliminary data.</text>
</comment>
<dbReference type="Gene3D" id="3.30.160.60">
    <property type="entry name" value="Classic Zinc Finger"/>
    <property type="match status" value="1"/>
</dbReference>
<protein>
    <recommendedName>
        <fullName evidence="3">C2H2-type domain-containing protein</fullName>
    </recommendedName>
</protein>
<dbReference type="InterPro" id="IPR036236">
    <property type="entry name" value="Znf_C2H2_sf"/>
</dbReference>
<feature type="compositionally biased region" description="Polar residues" evidence="2">
    <location>
        <begin position="126"/>
        <end position="141"/>
    </location>
</feature>
<dbReference type="Proteomes" id="UP000887458">
    <property type="component" value="Unassembled WGS sequence"/>
</dbReference>
<gene>
    <name evidence="4" type="ORF">DERP_011718</name>
</gene>
<feature type="compositionally biased region" description="Low complexity" evidence="2">
    <location>
        <begin position="357"/>
        <end position="367"/>
    </location>
</feature>
<evidence type="ECO:0000313" key="4">
    <source>
        <dbReference type="EMBL" id="KAH9416989.1"/>
    </source>
</evidence>
<keyword evidence="1" id="KW-0479">Metal-binding</keyword>
<feature type="domain" description="C2H2-type" evidence="3">
    <location>
        <begin position="286"/>
        <end position="314"/>
    </location>
</feature>
<reference evidence="4 5" key="1">
    <citation type="journal article" date="2018" name="J. Allergy Clin. Immunol.">
        <title>High-quality assembly of Dermatophagoides pteronyssinus genome and transcriptome reveals a wide range of novel allergens.</title>
        <authorList>
            <person name="Liu X.Y."/>
            <person name="Yang K.Y."/>
            <person name="Wang M.Q."/>
            <person name="Kwok J.S."/>
            <person name="Zeng X."/>
            <person name="Yang Z."/>
            <person name="Xiao X.J."/>
            <person name="Lau C.P."/>
            <person name="Li Y."/>
            <person name="Huang Z.M."/>
            <person name="Ba J.G."/>
            <person name="Yim A.K."/>
            <person name="Ouyang C.Y."/>
            <person name="Ngai S.M."/>
            <person name="Chan T.F."/>
            <person name="Leung E.L."/>
            <person name="Liu L."/>
            <person name="Liu Z.G."/>
            <person name="Tsui S.K."/>
        </authorList>
    </citation>
    <scope>NUCLEOTIDE SEQUENCE [LARGE SCALE GENOMIC DNA]</scope>
    <source>
        <strain evidence="4">Derp</strain>
    </source>
</reference>
<dbReference type="SUPFAM" id="SSF57667">
    <property type="entry name" value="beta-beta-alpha zinc fingers"/>
    <property type="match status" value="1"/>
</dbReference>
<dbReference type="SMART" id="SM00355">
    <property type="entry name" value="ZnF_C2H2"/>
    <property type="match status" value="3"/>
</dbReference>
<dbReference type="InterPro" id="IPR013087">
    <property type="entry name" value="Znf_C2H2_type"/>
</dbReference>
<dbReference type="PROSITE" id="PS50157">
    <property type="entry name" value="ZINC_FINGER_C2H2_2"/>
    <property type="match status" value="2"/>
</dbReference>
<evidence type="ECO:0000256" key="2">
    <source>
        <dbReference type="SAM" id="MobiDB-lite"/>
    </source>
</evidence>
<keyword evidence="1" id="KW-0862">Zinc</keyword>
<dbReference type="EMBL" id="NJHN03000083">
    <property type="protein sequence ID" value="KAH9416989.1"/>
    <property type="molecule type" value="Genomic_DNA"/>
</dbReference>
<sequence>MADTIRRKKKSHLSRDELARVCQLGEVTFESYNNSTYMIAIRSKGDRKSLIGYRCDWNACGYMNARVEHENNHRNQMNPIMINETIDHHHHHQSIIDDYSTFNGNSSCYPSYNNNNIPNEYNGMELSSSTKSDNGSIQSTVNNNHHLNDNSSLSLYENDISFDNCIDESLNDCSNMSGSNLSGENCYNNNGVGGGGYSSSNNQCNNKKRKANNSKNYIGKQNLFQEFQSNDVAKIRDSENKYIIALQKDMKIVGYRCDWPECEFLTCRKYVMVNHINGKHTNQRPYSCEMCNFTFVKRYFLKAHMYKVHKRRMSLDDHRKMDQQHDIDDCSSSYDDSANIINNNNKRDHHHHHHSNDPNSFDDSNLSTPMINKKFKSDPQSSMLINNNYNDTIVYDHQPYVNGQCQPPPSSVNDVQNICYNKQQQPYKSYHDYSTNIYTNNNNNDNIYINNYQQQTTVTMNVTTKTCFNNLVDHSLSNDNNNYTQTNNNYSMSSMIDPLMTPPPPSSSSISNNNCHRRPNFMPNNNNSNLMANNDCYNFPIDQQQQPSSYCSNNNNSALTSINGNNNHHHSSMIVMDEFLSPPSSSGSSSSSYGGNDCNGIGGSQWPIVNDPSSTATMLQQPVRVSTTTTAATTNINNQHKKSIPGAIC</sequence>
<feature type="domain" description="C2H2-type" evidence="3">
    <location>
        <begin position="255"/>
        <end position="285"/>
    </location>
</feature>
<feature type="region of interest" description="Disordered" evidence="2">
    <location>
        <begin position="126"/>
        <end position="149"/>
    </location>
</feature>
<evidence type="ECO:0000256" key="1">
    <source>
        <dbReference type="PROSITE-ProRule" id="PRU00042"/>
    </source>
</evidence>
<organism evidence="4 5">
    <name type="scientific">Dermatophagoides pteronyssinus</name>
    <name type="common">European house dust mite</name>
    <dbReference type="NCBI Taxonomy" id="6956"/>
    <lineage>
        <taxon>Eukaryota</taxon>
        <taxon>Metazoa</taxon>
        <taxon>Ecdysozoa</taxon>
        <taxon>Arthropoda</taxon>
        <taxon>Chelicerata</taxon>
        <taxon>Arachnida</taxon>
        <taxon>Acari</taxon>
        <taxon>Acariformes</taxon>
        <taxon>Sarcoptiformes</taxon>
        <taxon>Astigmata</taxon>
        <taxon>Psoroptidia</taxon>
        <taxon>Analgoidea</taxon>
        <taxon>Pyroglyphidae</taxon>
        <taxon>Dermatophagoidinae</taxon>
        <taxon>Dermatophagoides</taxon>
    </lineage>
</organism>
<feature type="region of interest" description="Disordered" evidence="2">
    <location>
        <begin position="338"/>
        <end position="379"/>
    </location>
</feature>
<name>A0ABQ8J340_DERPT</name>
<dbReference type="PROSITE" id="PS00028">
    <property type="entry name" value="ZINC_FINGER_C2H2_1"/>
    <property type="match status" value="1"/>
</dbReference>
<proteinExistence type="predicted"/>
<keyword evidence="5" id="KW-1185">Reference proteome</keyword>
<evidence type="ECO:0000313" key="5">
    <source>
        <dbReference type="Proteomes" id="UP000887458"/>
    </source>
</evidence>
<keyword evidence="1" id="KW-0863">Zinc-finger</keyword>